<proteinExistence type="predicted"/>
<dbReference type="EMBL" id="LFYR01000769">
    <property type="protein sequence ID" value="KMZ69442.1"/>
    <property type="molecule type" value="Genomic_DNA"/>
</dbReference>
<feature type="region of interest" description="Disordered" evidence="1">
    <location>
        <begin position="155"/>
        <end position="175"/>
    </location>
</feature>
<evidence type="ECO:0000256" key="1">
    <source>
        <dbReference type="SAM" id="MobiDB-lite"/>
    </source>
</evidence>
<keyword evidence="3" id="KW-1185">Reference proteome</keyword>
<dbReference type="Proteomes" id="UP000036987">
    <property type="component" value="Unassembled WGS sequence"/>
</dbReference>
<dbReference type="OrthoDB" id="1111059at2759"/>
<feature type="compositionally biased region" description="Low complexity" evidence="1">
    <location>
        <begin position="165"/>
        <end position="174"/>
    </location>
</feature>
<sequence length="203" mass="23447">MFSRQQQQQINHNLGSTNNKQVVEEEKEVLECLSFRNFAGDSCVDRLSSPYSDGDLEFEFFPVVIQDSSALSQVSFYPVFGVDEFQRQPKMKDNFADQFEAKITFLPKIYMGTKRRSKMDKFKSSSTAAATVKSVSRWKRLIELLVGKKTSSHRNKRVYITRNKSTSSPNPNNTVKKIPKDDRKHLTYLPYRSNLVALFPSRQ</sequence>
<reference evidence="3" key="1">
    <citation type="journal article" date="2016" name="Nature">
        <title>The genome of the seagrass Zostera marina reveals angiosperm adaptation to the sea.</title>
        <authorList>
            <person name="Olsen J.L."/>
            <person name="Rouze P."/>
            <person name="Verhelst B."/>
            <person name="Lin Y.-C."/>
            <person name="Bayer T."/>
            <person name="Collen J."/>
            <person name="Dattolo E."/>
            <person name="De Paoli E."/>
            <person name="Dittami S."/>
            <person name="Maumus F."/>
            <person name="Michel G."/>
            <person name="Kersting A."/>
            <person name="Lauritano C."/>
            <person name="Lohaus R."/>
            <person name="Toepel M."/>
            <person name="Tonon T."/>
            <person name="Vanneste K."/>
            <person name="Amirebrahimi M."/>
            <person name="Brakel J."/>
            <person name="Bostroem C."/>
            <person name="Chovatia M."/>
            <person name="Grimwood J."/>
            <person name="Jenkins J.W."/>
            <person name="Jueterbock A."/>
            <person name="Mraz A."/>
            <person name="Stam W.T."/>
            <person name="Tice H."/>
            <person name="Bornberg-Bauer E."/>
            <person name="Green P.J."/>
            <person name="Pearson G.A."/>
            <person name="Procaccini G."/>
            <person name="Duarte C.M."/>
            <person name="Schmutz J."/>
            <person name="Reusch T.B.H."/>
            <person name="Van de Peer Y."/>
        </authorList>
    </citation>
    <scope>NUCLEOTIDE SEQUENCE [LARGE SCALE GENOMIC DNA]</scope>
    <source>
        <strain evidence="3">cv. Finnish</strain>
    </source>
</reference>
<evidence type="ECO:0000313" key="3">
    <source>
        <dbReference type="Proteomes" id="UP000036987"/>
    </source>
</evidence>
<gene>
    <name evidence="2" type="ORF">ZOSMA_214G00300</name>
</gene>
<evidence type="ECO:0000313" key="2">
    <source>
        <dbReference type="EMBL" id="KMZ69442.1"/>
    </source>
</evidence>
<name>A0A0K9PMI2_ZOSMR</name>
<organism evidence="2 3">
    <name type="scientific">Zostera marina</name>
    <name type="common">Eelgrass</name>
    <dbReference type="NCBI Taxonomy" id="29655"/>
    <lineage>
        <taxon>Eukaryota</taxon>
        <taxon>Viridiplantae</taxon>
        <taxon>Streptophyta</taxon>
        <taxon>Embryophyta</taxon>
        <taxon>Tracheophyta</taxon>
        <taxon>Spermatophyta</taxon>
        <taxon>Magnoliopsida</taxon>
        <taxon>Liliopsida</taxon>
        <taxon>Zosteraceae</taxon>
        <taxon>Zostera</taxon>
    </lineage>
</organism>
<protein>
    <submittedName>
        <fullName evidence="2">Uncharacterized protein</fullName>
    </submittedName>
</protein>
<dbReference type="AlphaFoldDB" id="A0A0K9PMI2"/>
<comment type="caution">
    <text evidence="2">The sequence shown here is derived from an EMBL/GenBank/DDBJ whole genome shotgun (WGS) entry which is preliminary data.</text>
</comment>
<accession>A0A0K9PMI2</accession>